<dbReference type="EMBL" id="SKBU01000001">
    <property type="protein sequence ID" value="TCJ20708.1"/>
    <property type="molecule type" value="Genomic_DNA"/>
</dbReference>
<evidence type="ECO:0000256" key="3">
    <source>
        <dbReference type="ARBA" id="ARBA00022679"/>
    </source>
</evidence>
<proteinExistence type="inferred from homology"/>
<dbReference type="InterPro" id="IPR001206">
    <property type="entry name" value="Diacylglycerol_kinase_cat_dom"/>
</dbReference>
<accession>A0A4R1BST9</accession>
<dbReference type="Pfam" id="PF19279">
    <property type="entry name" value="YegS_C"/>
    <property type="match status" value="1"/>
</dbReference>
<dbReference type="SUPFAM" id="SSF111331">
    <property type="entry name" value="NAD kinase/diacylglycerol kinase-like"/>
    <property type="match status" value="1"/>
</dbReference>
<keyword evidence="3" id="KW-0808">Transferase</keyword>
<gene>
    <name evidence="10" type="ORF">E0L93_00305</name>
</gene>
<keyword evidence="5 10" id="KW-0418">Kinase</keyword>
<keyword evidence="4" id="KW-0547">Nucleotide-binding</keyword>
<evidence type="ECO:0000256" key="4">
    <source>
        <dbReference type="ARBA" id="ARBA00022741"/>
    </source>
</evidence>
<dbReference type="RefSeq" id="WP_132687121.1">
    <property type="nucleotide sequence ID" value="NZ_SKBU01000001.1"/>
</dbReference>
<evidence type="ECO:0000256" key="7">
    <source>
        <dbReference type="ARBA" id="ARBA00023209"/>
    </source>
</evidence>
<evidence type="ECO:0000259" key="9">
    <source>
        <dbReference type="PROSITE" id="PS50146"/>
    </source>
</evidence>
<keyword evidence="7" id="KW-0444">Lipid biosynthesis</keyword>
<dbReference type="Gene3D" id="2.60.200.40">
    <property type="match status" value="1"/>
</dbReference>
<keyword evidence="11" id="KW-1185">Reference proteome</keyword>
<keyword evidence="7" id="KW-0594">Phospholipid biosynthesis</keyword>
<evidence type="ECO:0000256" key="5">
    <source>
        <dbReference type="ARBA" id="ARBA00022777"/>
    </source>
</evidence>
<evidence type="ECO:0000256" key="8">
    <source>
        <dbReference type="ARBA" id="ARBA00023264"/>
    </source>
</evidence>
<feature type="domain" description="DAGKc" evidence="9">
    <location>
        <begin position="1"/>
        <end position="132"/>
    </location>
</feature>
<comment type="similarity">
    <text evidence="2">Belongs to the diacylglycerol/lipid kinase family.</text>
</comment>
<dbReference type="PANTHER" id="PTHR12358:SF54">
    <property type="entry name" value="SPHINGOSINE KINASE RELATED PROTEIN"/>
    <property type="match status" value="1"/>
</dbReference>
<organism evidence="10 11">
    <name type="scientific">Rubrobacter taiwanensis</name>
    <dbReference type="NCBI Taxonomy" id="185139"/>
    <lineage>
        <taxon>Bacteria</taxon>
        <taxon>Bacillati</taxon>
        <taxon>Actinomycetota</taxon>
        <taxon>Rubrobacteria</taxon>
        <taxon>Rubrobacterales</taxon>
        <taxon>Rubrobacteraceae</taxon>
        <taxon>Rubrobacter</taxon>
    </lineage>
</organism>
<dbReference type="Pfam" id="PF00781">
    <property type="entry name" value="DAGK_cat"/>
    <property type="match status" value="1"/>
</dbReference>
<protein>
    <submittedName>
        <fullName evidence="10">Diacylglycerol kinase family lipid kinase</fullName>
    </submittedName>
</protein>
<dbReference type="OrthoDB" id="142078at2"/>
<dbReference type="InterPro" id="IPR016064">
    <property type="entry name" value="NAD/diacylglycerol_kinase_sf"/>
</dbReference>
<dbReference type="InterPro" id="IPR005218">
    <property type="entry name" value="Diacylglycerol/lipid_kinase"/>
</dbReference>
<comment type="cofactor">
    <cofactor evidence="1">
        <name>Mg(2+)</name>
        <dbReference type="ChEBI" id="CHEBI:18420"/>
    </cofactor>
</comment>
<dbReference type="AlphaFoldDB" id="A0A4R1BST9"/>
<evidence type="ECO:0000313" key="10">
    <source>
        <dbReference type="EMBL" id="TCJ20708.1"/>
    </source>
</evidence>
<dbReference type="SMART" id="SM00046">
    <property type="entry name" value="DAGKc"/>
    <property type="match status" value="1"/>
</dbReference>
<evidence type="ECO:0000256" key="2">
    <source>
        <dbReference type="ARBA" id="ARBA00005983"/>
    </source>
</evidence>
<keyword evidence="8" id="KW-1208">Phospholipid metabolism</keyword>
<dbReference type="PROSITE" id="PS50146">
    <property type="entry name" value="DAGK"/>
    <property type="match status" value="1"/>
</dbReference>
<dbReference type="InterPro" id="IPR050187">
    <property type="entry name" value="Lipid_Phosphate_FormReg"/>
</dbReference>
<dbReference type="PANTHER" id="PTHR12358">
    <property type="entry name" value="SPHINGOSINE KINASE"/>
    <property type="match status" value="1"/>
</dbReference>
<sequence>MEGREVHLILNPVAGKGRAAGKRGRISRFLDRFGIEHRWHVTRGPGDATGIVAGLPEGALPVAVGGDGTVHEVALACIGTRRIMGVLPAGSGNDYVKALGIGPSLERGLRALAAGCVREVDAGEVNGVRFNNGLGIGFDAEVAANVVKAPAWLGGFGRYMWAVYRLLRELECREARITLDGEVVETKTVLVAVALGTTYGARFRLAPISRLDDGLFDVIWSEEVGIGEVLRLIPSVLRGRHLDHPKVHHARAREVAVELERVSPAHVDGELLPLTGEFQARVLPRALRVVAPPGE</sequence>
<dbReference type="Gene3D" id="3.40.50.10330">
    <property type="entry name" value="Probable inorganic polyphosphate/atp-NAD kinase, domain 1"/>
    <property type="match status" value="1"/>
</dbReference>
<dbReference type="GO" id="GO:0008654">
    <property type="term" value="P:phospholipid biosynthetic process"/>
    <property type="evidence" value="ECO:0007669"/>
    <property type="project" value="UniProtKB-KW"/>
</dbReference>
<evidence type="ECO:0000256" key="6">
    <source>
        <dbReference type="ARBA" id="ARBA00022840"/>
    </source>
</evidence>
<reference evidence="10 11" key="1">
    <citation type="submission" date="2019-03" db="EMBL/GenBank/DDBJ databases">
        <title>Whole genome sequence of a novel Rubrobacter taiwanensis strain, isolated from Yellowstone National Park.</title>
        <authorList>
            <person name="Freed S."/>
            <person name="Ramaley R.F."/>
            <person name="Kyndt J.A."/>
        </authorList>
    </citation>
    <scope>NUCLEOTIDE SEQUENCE [LARGE SCALE GENOMIC DNA]</scope>
    <source>
        <strain evidence="10 11">Yellowstone</strain>
    </source>
</reference>
<dbReference type="InterPro" id="IPR045540">
    <property type="entry name" value="YegS/DAGK_C"/>
</dbReference>
<dbReference type="Proteomes" id="UP000295244">
    <property type="component" value="Unassembled WGS sequence"/>
</dbReference>
<name>A0A4R1BST9_9ACTN</name>
<dbReference type="NCBIfam" id="TIGR00147">
    <property type="entry name" value="YegS/Rv2252/BmrU family lipid kinase"/>
    <property type="match status" value="1"/>
</dbReference>
<evidence type="ECO:0000313" key="11">
    <source>
        <dbReference type="Proteomes" id="UP000295244"/>
    </source>
</evidence>
<comment type="caution">
    <text evidence="10">The sequence shown here is derived from an EMBL/GenBank/DDBJ whole genome shotgun (WGS) entry which is preliminary data.</text>
</comment>
<evidence type="ECO:0000256" key="1">
    <source>
        <dbReference type="ARBA" id="ARBA00001946"/>
    </source>
</evidence>
<keyword evidence="6" id="KW-0067">ATP-binding</keyword>
<dbReference type="InterPro" id="IPR017438">
    <property type="entry name" value="ATP-NAD_kinase_N"/>
</dbReference>
<dbReference type="GO" id="GO:0005524">
    <property type="term" value="F:ATP binding"/>
    <property type="evidence" value="ECO:0007669"/>
    <property type="project" value="UniProtKB-KW"/>
</dbReference>
<dbReference type="GO" id="GO:0016301">
    <property type="term" value="F:kinase activity"/>
    <property type="evidence" value="ECO:0007669"/>
    <property type="project" value="UniProtKB-KW"/>
</dbReference>
<keyword evidence="7" id="KW-0443">Lipid metabolism</keyword>